<evidence type="ECO:0000256" key="1">
    <source>
        <dbReference type="SAM" id="MobiDB-lite"/>
    </source>
</evidence>
<name>B9K338_ALLAM</name>
<keyword evidence="3" id="KW-1185">Reference proteome</keyword>
<feature type="compositionally biased region" description="Polar residues" evidence="1">
    <location>
        <begin position="19"/>
        <end position="28"/>
    </location>
</feature>
<evidence type="ECO:0000313" key="2">
    <source>
        <dbReference type="EMBL" id="ACM39286.1"/>
    </source>
</evidence>
<reference evidence="2 3" key="1">
    <citation type="journal article" date="2009" name="J. Bacteriol.">
        <title>Genome sequences of three Agrobacterium biovars help elucidate the evolution of multichromosome genomes in bacteria.</title>
        <authorList>
            <person name="Slater S.C."/>
            <person name="Goldman B.S."/>
            <person name="Goodner B."/>
            <person name="Setubal J.C."/>
            <person name="Farrand S.K."/>
            <person name="Nester E.W."/>
            <person name="Burr T.J."/>
            <person name="Banta L."/>
            <person name="Dickerman A.W."/>
            <person name="Paulsen I."/>
            <person name="Otten L."/>
            <person name="Suen G."/>
            <person name="Welch R."/>
            <person name="Almeida N.F."/>
            <person name="Arnold F."/>
            <person name="Burton O.T."/>
            <person name="Du Z."/>
            <person name="Ewing A."/>
            <person name="Godsy E."/>
            <person name="Heisel S."/>
            <person name="Houmiel K.L."/>
            <person name="Jhaveri J."/>
            <person name="Lu J."/>
            <person name="Miller N.M."/>
            <person name="Norton S."/>
            <person name="Chen Q."/>
            <person name="Phoolcharoen W."/>
            <person name="Ohlin V."/>
            <person name="Ondrusek D."/>
            <person name="Pride N."/>
            <person name="Stricklin S.L."/>
            <person name="Sun J."/>
            <person name="Wheeler C."/>
            <person name="Wilson L."/>
            <person name="Zhu H."/>
            <person name="Wood D.W."/>
        </authorList>
    </citation>
    <scope>NUCLEOTIDE SEQUENCE [LARGE SCALE GENOMIC DNA]</scope>
    <source>
        <strain evidence="3">S4 / ATCC BAA-846</strain>
        <plasmid evidence="2 3">pAtS4b</plasmid>
    </source>
</reference>
<geneLocation type="plasmid" evidence="2 3">
    <name>pAtS4b</name>
</geneLocation>
<organism evidence="2 3">
    <name type="scientific">Allorhizobium ampelinum (strain ATCC BAA-846 / DSM 112012 / S4)</name>
    <name type="common">Agrobacterium vitis (strain S4)</name>
    <dbReference type="NCBI Taxonomy" id="311402"/>
    <lineage>
        <taxon>Bacteria</taxon>
        <taxon>Pseudomonadati</taxon>
        <taxon>Pseudomonadota</taxon>
        <taxon>Alphaproteobacteria</taxon>
        <taxon>Hyphomicrobiales</taxon>
        <taxon>Rhizobiaceae</taxon>
        <taxon>Rhizobium/Agrobacterium group</taxon>
        <taxon>Allorhizobium</taxon>
        <taxon>Allorhizobium ampelinum</taxon>
    </lineage>
</organism>
<proteinExistence type="predicted"/>
<gene>
    <name evidence="2" type="ordered locus">Avi_9536</name>
</gene>
<evidence type="ECO:0000313" key="3">
    <source>
        <dbReference type="Proteomes" id="UP000001596"/>
    </source>
</evidence>
<feature type="region of interest" description="Disordered" evidence="1">
    <location>
        <begin position="1"/>
        <end position="36"/>
    </location>
</feature>
<protein>
    <submittedName>
        <fullName evidence="2">Uncharacterized protein</fullName>
    </submittedName>
</protein>
<dbReference type="EMBL" id="CP000635">
    <property type="protein sequence ID" value="ACM39286.1"/>
    <property type="molecule type" value="Genomic_DNA"/>
</dbReference>
<sequence>MSAEGRRKRKLGLSRKSFGNLTRSSGTQGRRKNALEQVRRNWTLPDMINILSEGSHAACDLQAAREAPPPSDLRCPKLLTLFWLASGALAPFDLRDWGSGCH</sequence>
<keyword evidence="2" id="KW-0614">Plasmid</keyword>
<feature type="compositionally biased region" description="Basic residues" evidence="1">
    <location>
        <begin position="1"/>
        <end position="13"/>
    </location>
</feature>
<dbReference type="HOGENOM" id="CLU_2271427_0_0_5"/>
<dbReference type="KEGG" id="avi:Avi_9536"/>
<accession>B9K338</accession>
<dbReference type="AlphaFoldDB" id="B9K338"/>
<dbReference type="Proteomes" id="UP000001596">
    <property type="component" value="Plasmid pAtS4b"/>
</dbReference>